<dbReference type="FunFam" id="3.30.70.360:FF:000003">
    <property type="entry name" value="Acetylornithine deacetylase"/>
    <property type="match status" value="1"/>
</dbReference>
<evidence type="ECO:0000259" key="11">
    <source>
        <dbReference type="Pfam" id="PF07687"/>
    </source>
</evidence>
<dbReference type="SUPFAM" id="SSF53187">
    <property type="entry name" value="Zn-dependent exopeptidases"/>
    <property type="match status" value="1"/>
</dbReference>
<evidence type="ECO:0000256" key="5">
    <source>
        <dbReference type="ARBA" id="ARBA00022571"/>
    </source>
</evidence>
<gene>
    <name evidence="13" type="primary">argE</name>
    <name evidence="12" type="ORF">Lade_1676</name>
    <name evidence="13" type="ORF">NCTC12735_00951</name>
</gene>
<evidence type="ECO:0000256" key="8">
    <source>
        <dbReference type="ARBA" id="ARBA00022801"/>
    </source>
</evidence>
<evidence type="ECO:0000256" key="2">
    <source>
        <dbReference type="ARBA" id="ARBA00004496"/>
    </source>
</evidence>
<evidence type="ECO:0000313" key="12">
    <source>
        <dbReference type="EMBL" id="KTC64996.1"/>
    </source>
</evidence>
<proteinExistence type="inferred from homology"/>
<keyword evidence="9" id="KW-0862">Zinc</keyword>
<keyword evidence="13" id="KW-0614">Plasmid</keyword>
<organism evidence="12 14">
    <name type="scientific">Legionella adelaidensis</name>
    <dbReference type="NCBI Taxonomy" id="45056"/>
    <lineage>
        <taxon>Bacteria</taxon>
        <taxon>Pseudomonadati</taxon>
        <taxon>Pseudomonadota</taxon>
        <taxon>Gammaproteobacteria</taxon>
        <taxon>Legionellales</taxon>
        <taxon>Legionellaceae</taxon>
        <taxon>Legionella</taxon>
    </lineage>
</organism>
<evidence type="ECO:0000256" key="7">
    <source>
        <dbReference type="ARBA" id="ARBA00022723"/>
    </source>
</evidence>
<dbReference type="SUPFAM" id="SSF55031">
    <property type="entry name" value="Bacterial exopeptidase dimerisation domain"/>
    <property type="match status" value="1"/>
</dbReference>
<dbReference type="EMBL" id="LR134422">
    <property type="protein sequence ID" value="VEH85324.1"/>
    <property type="molecule type" value="Genomic_DNA"/>
</dbReference>
<feature type="domain" description="Peptidase M20 dimerisation" evidence="11">
    <location>
        <begin position="174"/>
        <end position="281"/>
    </location>
</feature>
<keyword evidence="8 12" id="KW-0378">Hydrolase</keyword>
<dbReference type="CDD" id="cd03894">
    <property type="entry name" value="M20_ArgE"/>
    <property type="match status" value="1"/>
</dbReference>
<evidence type="ECO:0000256" key="10">
    <source>
        <dbReference type="ARBA" id="ARBA00023285"/>
    </source>
</evidence>
<evidence type="ECO:0000256" key="6">
    <source>
        <dbReference type="ARBA" id="ARBA00022605"/>
    </source>
</evidence>
<dbReference type="GO" id="GO:0005737">
    <property type="term" value="C:cytoplasm"/>
    <property type="evidence" value="ECO:0007669"/>
    <property type="project" value="UniProtKB-SubCell"/>
</dbReference>
<dbReference type="Pfam" id="PF01546">
    <property type="entry name" value="Peptidase_M20"/>
    <property type="match status" value="1"/>
</dbReference>
<accession>A0A0W0R1M8</accession>
<evidence type="ECO:0000313" key="14">
    <source>
        <dbReference type="Proteomes" id="UP000054859"/>
    </source>
</evidence>
<evidence type="ECO:0000313" key="13">
    <source>
        <dbReference type="EMBL" id="VEH85324.1"/>
    </source>
</evidence>
<keyword evidence="14" id="KW-1185">Reference proteome</keyword>
<dbReference type="RefSeq" id="WP_058462751.1">
    <property type="nucleotide sequence ID" value="NZ_CAAAHS010000013.1"/>
</dbReference>
<evidence type="ECO:0000256" key="3">
    <source>
        <dbReference type="ARBA" id="ARBA00005691"/>
    </source>
</evidence>
<evidence type="ECO:0000256" key="9">
    <source>
        <dbReference type="ARBA" id="ARBA00022833"/>
    </source>
</evidence>
<dbReference type="Pfam" id="PF07687">
    <property type="entry name" value="M20_dimer"/>
    <property type="match status" value="1"/>
</dbReference>
<dbReference type="PANTHER" id="PTHR43808:SF31">
    <property type="entry name" value="N-ACETYL-L-CITRULLINE DEACETYLASE"/>
    <property type="match status" value="1"/>
</dbReference>
<dbReference type="EMBL" id="LNKA01000011">
    <property type="protein sequence ID" value="KTC64996.1"/>
    <property type="molecule type" value="Genomic_DNA"/>
</dbReference>
<sequence>MNTTEWLTQLISFDTTSRNSNLPLIEHVASWFEQHEIEYALIPGPSDTKTNLLATIPTNKGSREGGLVLSGHTDVVPVDGQIWQTDPFTAEEREGKIFGRGACDMKGFLAVMLALIPEFKVLRLTKPLHFSFTYDEEVGCLGVQYLLDYLAKSGIQPEGCIVGEPSSMQPIVGYKGRNVFHCQVKGLASHSSLTNKGCNAIEYASQIINYIRSIADYFRLNGPYDQDFDLPYTTITTNVISGGTAFNIVPDNCEFIFEVRHIPEFSLESFRAQIENYIEGEIVPEMRKNYPKATVFLNLSSSAPGFNTTESSPLTQLIHRVTGIQKRSKVSYSTEAGLFQKAQIPTIICGPGNIEQAHGADEFVSKEQLIICERVLRNVVNFYCQN</sequence>
<keyword evidence="6" id="KW-0028">Amino-acid biosynthesis</keyword>
<dbReference type="AlphaFoldDB" id="A0A0W0R1M8"/>
<dbReference type="Gene3D" id="3.30.70.360">
    <property type="match status" value="1"/>
</dbReference>
<name>A0A0W0R1M8_9GAMM</name>
<dbReference type="Proteomes" id="UP000054859">
    <property type="component" value="Unassembled WGS sequence"/>
</dbReference>
<evidence type="ECO:0000256" key="4">
    <source>
        <dbReference type="ARBA" id="ARBA00022490"/>
    </source>
</evidence>
<reference evidence="12 14" key="1">
    <citation type="submission" date="2015-11" db="EMBL/GenBank/DDBJ databases">
        <title>Identification of large and diverse effector repertoires of 38 Legionella species.</title>
        <authorList>
            <person name="Burstein D."/>
            <person name="Amaro F."/>
            <person name="Zusman T."/>
            <person name="Lifshitz Z."/>
            <person name="Cohen O."/>
            <person name="Gilbert J.A."/>
            <person name="Pupko T."/>
            <person name="Shuman H.A."/>
            <person name="Segal G."/>
        </authorList>
    </citation>
    <scope>NUCLEOTIDE SEQUENCE [LARGE SCALE GENOMIC DNA]</scope>
    <source>
        <strain evidence="12 14">1762-AUS-E</strain>
    </source>
</reference>
<dbReference type="PROSITE" id="PS00759">
    <property type="entry name" value="ARGE_DAPE_CPG2_2"/>
    <property type="match status" value="1"/>
</dbReference>
<dbReference type="InterPro" id="IPR002933">
    <property type="entry name" value="Peptidase_M20"/>
</dbReference>
<dbReference type="PANTHER" id="PTHR43808">
    <property type="entry name" value="ACETYLORNITHINE DEACETYLASE"/>
    <property type="match status" value="1"/>
</dbReference>
<dbReference type="KEGG" id="ladl:NCTC12735_00951"/>
<dbReference type="GO" id="GO:0046872">
    <property type="term" value="F:metal ion binding"/>
    <property type="evidence" value="ECO:0007669"/>
    <property type="project" value="UniProtKB-KW"/>
</dbReference>
<comment type="subcellular location">
    <subcellularLocation>
        <location evidence="2">Cytoplasm</location>
    </subcellularLocation>
</comment>
<keyword evidence="4" id="KW-0963">Cytoplasm</keyword>
<dbReference type="EC" id="3.5.1.16" evidence="12"/>
<comment type="cofactor">
    <cofactor evidence="1">
        <name>Zn(2+)</name>
        <dbReference type="ChEBI" id="CHEBI:29105"/>
    </cofactor>
</comment>
<dbReference type="GO" id="GO:0006526">
    <property type="term" value="P:L-arginine biosynthetic process"/>
    <property type="evidence" value="ECO:0007669"/>
    <property type="project" value="UniProtKB-KW"/>
</dbReference>
<dbReference type="InterPro" id="IPR050072">
    <property type="entry name" value="Peptidase_M20A"/>
</dbReference>
<dbReference type="NCBIfam" id="NF005710">
    <property type="entry name" value="PRK07522.1"/>
    <property type="match status" value="1"/>
</dbReference>
<keyword evidence="5" id="KW-0055">Arginine biosynthesis</keyword>
<evidence type="ECO:0000256" key="1">
    <source>
        <dbReference type="ARBA" id="ARBA00001947"/>
    </source>
</evidence>
<dbReference type="NCBIfam" id="TIGR01892">
    <property type="entry name" value="AcOrn-deacetyl"/>
    <property type="match status" value="1"/>
</dbReference>
<dbReference type="InterPro" id="IPR010169">
    <property type="entry name" value="AcOrn-deacetyl"/>
</dbReference>
<keyword evidence="10" id="KW-0170">Cobalt</keyword>
<dbReference type="InterPro" id="IPR036264">
    <property type="entry name" value="Bact_exopeptidase_dim_dom"/>
</dbReference>
<dbReference type="OrthoDB" id="3665926at2"/>
<dbReference type="PATRIC" id="fig|45056.6.peg.1728"/>
<dbReference type="Gene3D" id="3.40.630.10">
    <property type="entry name" value="Zn peptidases"/>
    <property type="match status" value="1"/>
</dbReference>
<dbReference type="InterPro" id="IPR011650">
    <property type="entry name" value="Peptidase_M20_dimer"/>
</dbReference>
<dbReference type="GO" id="GO:0008777">
    <property type="term" value="F:acetylornithine deacetylase activity"/>
    <property type="evidence" value="ECO:0007669"/>
    <property type="project" value="UniProtKB-EC"/>
</dbReference>
<geneLocation type="plasmid" evidence="13 15">
    <name>13</name>
</geneLocation>
<dbReference type="InterPro" id="IPR001261">
    <property type="entry name" value="ArgE/DapE_CS"/>
</dbReference>
<dbReference type="Proteomes" id="UP000281170">
    <property type="component" value="Plasmid 13"/>
</dbReference>
<reference evidence="13 15" key="2">
    <citation type="submission" date="2018-12" db="EMBL/GenBank/DDBJ databases">
        <authorList>
            <consortium name="Pathogen Informatics"/>
        </authorList>
    </citation>
    <scope>NUCLEOTIDE SEQUENCE [LARGE SCALE GENOMIC DNA]</scope>
    <source>
        <strain evidence="13 15">NCTC12735</strain>
        <plasmid evidence="15">13</plasmid>
    </source>
</reference>
<comment type="similarity">
    <text evidence="3">Belongs to the peptidase M20A family. ArgE subfamily.</text>
</comment>
<protein>
    <submittedName>
        <fullName evidence="12">Acetylornithine deacetylase</fullName>
        <ecNumber evidence="12">3.5.1.16</ecNumber>
    </submittedName>
</protein>
<evidence type="ECO:0000313" key="15">
    <source>
        <dbReference type="Proteomes" id="UP000281170"/>
    </source>
</evidence>
<dbReference type="STRING" id="45056.Lade_1676"/>
<keyword evidence="7" id="KW-0479">Metal-binding</keyword>